<dbReference type="Proteomes" id="UP000019487">
    <property type="component" value="Unassembled WGS sequence"/>
</dbReference>
<sequence length="654" mass="72798">MAEAEQVDAPSATLPQTAPIPESQTISLPLLLGNSSPRLDDHQPLPSANTSQHQVPERVSPENSVPEHSDDEVEFVFCVPRRRKKKRRRLEIPSHKTHIDSARSITSAGVAVTHPLKENSIAEMLPPLAPGTEPDDMNLARCQPVHSLQPPTTLESFLQPLNSLQSETSESPASHVSQTIPFKIPPPWYAKSMPPPPSPTSPYYYSKSNIFTLPDQDYAKKRKYEEDSHQYSNYVSPYKVSSTSMYQPRPKALPSHSEISPIGGNTGFVDFLEDPNVPTTFGGVPPPLPPHRPIIPGWQDFSWKSSDYLPPRHLPSVDVRTRTFPDVNNDPEWHRKYHNGTGESRCFNPPQIPIRDSRSERFAYEMVSPKTIPLEIQTISAPYSSVQKEPVSKPSPIPEELPTCATSIHPAQSFSVVSLKHATHPQPTPEVVAARNISPSPPPRQQVTAADIRRRPSLYKVPAWPHSVESNQATSSNASGSGPNQILHAGSDTSRTLQCHIPQQATTAVSHTPNNPSTSLPNPVSQPPKQQAPTPAPAPKHSPNLIIDIAQTSQETFPFAAVAARHNKPIQKVLDTFSAIIQLPLLKQAADGRRYGVLGSERMRLYREARRAMERDRRGREKEGREKEKEKEKERERERERERDKSSRRGEGGK</sequence>
<feature type="region of interest" description="Disordered" evidence="1">
    <location>
        <begin position="611"/>
        <end position="654"/>
    </location>
</feature>
<evidence type="ECO:0000313" key="2">
    <source>
        <dbReference type="EMBL" id="ESZ99485.1"/>
    </source>
</evidence>
<accession>W9CXY2</accession>
<protein>
    <submittedName>
        <fullName evidence="2">Uncharacterized protein</fullName>
    </submittedName>
</protein>
<feature type="compositionally biased region" description="Basic and acidic residues" evidence="1">
    <location>
        <begin position="55"/>
        <end position="68"/>
    </location>
</feature>
<feature type="compositionally biased region" description="Polar residues" evidence="1">
    <location>
        <begin position="468"/>
        <end position="484"/>
    </location>
</feature>
<organism evidence="2 3">
    <name type="scientific">Sclerotinia borealis (strain F-4128)</name>
    <dbReference type="NCBI Taxonomy" id="1432307"/>
    <lineage>
        <taxon>Eukaryota</taxon>
        <taxon>Fungi</taxon>
        <taxon>Dikarya</taxon>
        <taxon>Ascomycota</taxon>
        <taxon>Pezizomycotina</taxon>
        <taxon>Leotiomycetes</taxon>
        <taxon>Helotiales</taxon>
        <taxon>Sclerotiniaceae</taxon>
        <taxon>Sclerotinia</taxon>
    </lineage>
</organism>
<proteinExistence type="predicted"/>
<keyword evidence="3" id="KW-1185">Reference proteome</keyword>
<evidence type="ECO:0000313" key="3">
    <source>
        <dbReference type="Proteomes" id="UP000019487"/>
    </source>
</evidence>
<dbReference type="STRING" id="1432307.W9CXY2"/>
<dbReference type="EMBL" id="AYSA01000005">
    <property type="protein sequence ID" value="ESZ99485.1"/>
    <property type="molecule type" value="Genomic_DNA"/>
</dbReference>
<feature type="compositionally biased region" description="Polar residues" evidence="1">
    <location>
        <begin position="22"/>
        <end position="37"/>
    </location>
</feature>
<dbReference type="OrthoDB" id="3515338at2759"/>
<feature type="region of interest" description="Disordered" evidence="1">
    <location>
        <begin position="425"/>
        <end position="543"/>
    </location>
</feature>
<comment type="caution">
    <text evidence="2">The sequence shown here is derived from an EMBL/GenBank/DDBJ whole genome shotgun (WGS) entry which is preliminary data.</text>
</comment>
<feature type="region of interest" description="Disordered" evidence="1">
    <location>
        <begin position="1"/>
        <end position="73"/>
    </location>
</feature>
<name>W9CXY2_SCLBF</name>
<dbReference type="HOGENOM" id="CLU_433438_0_0_1"/>
<reference evidence="2 3" key="1">
    <citation type="journal article" date="2014" name="Genome Announc.">
        <title>Draft genome sequence of Sclerotinia borealis, a psychrophilic plant pathogenic fungus.</title>
        <authorList>
            <person name="Mardanov A.V."/>
            <person name="Beletsky A.V."/>
            <person name="Kadnikov V.V."/>
            <person name="Ignatov A.N."/>
            <person name="Ravin N.V."/>
        </authorList>
    </citation>
    <scope>NUCLEOTIDE SEQUENCE [LARGE SCALE GENOMIC DNA]</scope>
    <source>
        <strain evidence="3">F-4157</strain>
    </source>
</reference>
<gene>
    <name evidence="2" type="ORF">SBOR_0148</name>
</gene>
<evidence type="ECO:0000256" key="1">
    <source>
        <dbReference type="SAM" id="MobiDB-lite"/>
    </source>
</evidence>
<feature type="compositionally biased region" description="Low complexity" evidence="1">
    <location>
        <begin position="510"/>
        <end position="533"/>
    </location>
</feature>
<feature type="compositionally biased region" description="Polar residues" evidence="1">
    <location>
        <begin position="491"/>
        <end position="509"/>
    </location>
</feature>
<dbReference type="AlphaFoldDB" id="W9CXY2"/>